<accession>A0ABV7ASG1</accession>
<feature type="domain" description="EamA" evidence="2">
    <location>
        <begin position="7"/>
        <end position="134"/>
    </location>
</feature>
<feature type="transmembrane region" description="Helical" evidence="1">
    <location>
        <begin position="92"/>
        <end position="111"/>
    </location>
</feature>
<dbReference type="InterPro" id="IPR037185">
    <property type="entry name" value="EmrE-like"/>
</dbReference>
<dbReference type="SUPFAM" id="SSF103481">
    <property type="entry name" value="Multidrug resistance efflux transporter EmrE"/>
    <property type="match status" value="2"/>
</dbReference>
<reference evidence="4" key="1">
    <citation type="journal article" date="2019" name="Int. J. Syst. Evol. Microbiol.">
        <title>The Global Catalogue of Microorganisms (GCM) 10K type strain sequencing project: providing services to taxonomists for standard genome sequencing and annotation.</title>
        <authorList>
            <consortium name="The Broad Institute Genomics Platform"/>
            <consortium name="The Broad Institute Genome Sequencing Center for Infectious Disease"/>
            <person name="Wu L."/>
            <person name="Ma J."/>
        </authorList>
    </citation>
    <scope>NUCLEOTIDE SEQUENCE [LARGE SCALE GENOMIC DNA]</scope>
    <source>
        <strain evidence="4">KCTC 62195</strain>
    </source>
</reference>
<keyword evidence="4" id="KW-1185">Reference proteome</keyword>
<protein>
    <submittedName>
        <fullName evidence="3">DMT family transporter</fullName>
    </submittedName>
</protein>
<keyword evidence="1" id="KW-1133">Transmembrane helix</keyword>
<gene>
    <name evidence="3" type="ORF">ACFOJE_09720</name>
</gene>
<organism evidence="3 4">
    <name type="scientific">Azotobacter bryophylli</name>
    <dbReference type="NCBI Taxonomy" id="1986537"/>
    <lineage>
        <taxon>Bacteria</taxon>
        <taxon>Pseudomonadati</taxon>
        <taxon>Pseudomonadota</taxon>
        <taxon>Gammaproteobacteria</taxon>
        <taxon>Pseudomonadales</taxon>
        <taxon>Pseudomonadaceae</taxon>
        <taxon>Azotobacter</taxon>
    </lineage>
</organism>
<dbReference type="EMBL" id="JBHRSJ010000016">
    <property type="protein sequence ID" value="MFC2972484.1"/>
    <property type="molecule type" value="Genomic_DNA"/>
</dbReference>
<feature type="transmembrane region" description="Helical" evidence="1">
    <location>
        <begin position="32"/>
        <end position="54"/>
    </location>
</feature>
<keyword evidence="1" id="KW-0472">Membrane</keyword>
<keyword evidence="1" id="KW-0812">Transmembrane</keyword>
<feature type="transmembrane region" description="Helical" evidence="1">
    <location>
        <begin position="236"/>
        <end position="255"/>
    </location>
</feature>
<dbReference type="PANTHER" id="PTHR22911">
    <property type="entry name" value="ACYL-MALONYL CONDENSING ENZYME-RELATED"/>
    <property type="match status" value="1"/>
</dbReference>
<feature type="transmembrane region" description="Helical" evidence="1">
    <location>
        <begin position="118"/>
        <end position="137"/>
    </location>
</feature>
<name>A0ABV7ASG1_9GAMM</name>
<feature type="transmembrane region" description="Helical" evidence="1">
    <location>
        <begin position="66"/>
        <end position="86"/>
    </location>
</feature>
<dbReference type="Proteomes" id="UP001595457">
    <property type="component" value="Unassembled WGS sequence"/>
</dbReference>
<comment type="caution">
    <text evidence="3">The sequence shown here is derived from an EMBL/GenBank/DDBJ whole genome shotgun (WGS) entry which is preliminary data.</text>
</comment>
<feature type="transmembrane region" description="Helical" evidence="1">
    <location>
        <begin position="177"/>
        <end position="198"/>
    </location>
</feature>
<dbReference type="PANTHER" id="PTHR22911:SF137">
    <property type="entry name" value="SOLUTE CARRIER FAMILY 35 MEMBER G2-RELATED"/>
    <property type="match status" value="1"/>
</dbReference>
<evidence type="ECO:0000256" key="1">
    <source>
        <dbReference type="SAM" id="Phobius"/>
    </source>
</evidence>
<evidence type="ECO:0000313" key="4">
    <source>
        <dbReference type="Proteomes" id="UP001595457"/>
    </source>
</evidence>
<evidence type="ECO:0000259" key="2">
    <source>
        <dbReference type="Pfam" id="PF00892"/>
    </source>
</evidence>
<dbReference type="Pfam" id="PF00892">
    <property type="entry name" value="EamA"/>
    <property type="match status" value="1"/>
</dbReference>
<feature type="transmembrane region" description="Helical" evidence="1">
    <location>
        <begin position="7"/>
        <end position="26"/>
    </location>
</feature>
<proteinExistence type="predicted"/>
<dbReference type="RefSeq" id="WP_377814121.1">
    <property type="nucleotide sequence ID" value="NZ_JBHRSJ010000016.1"/>
</dbReference>
<sequence>MNLLPQLLLVAGSALWGLGWIPLQLLAERGLIGMPLVLLTYSLLGVLALPVIWAQRRQWAPQSRQLLAIALFGGWATAALVSALAGGQVVRVMLLFYLAPVWSMLGSWLLLGERLTALRLAALALAVVGIALTLGLTDEVLRPLEADDWMALSAGLAFSLNNLATRAAERVPLASKSLAAFVGSALVGAVLCVLLEQAPPPVDFALGWRIALLAVGWFASMALVQYGLTHIEAGRAALLVIVELVVAVLSSAWLGEREILPREWLGAALVTSAALIAAWPQRSAPVRVQVWSSAK</sequence>
<feature type="transmembrane region" description="Helical" evidence="1">
    <location>
        <begin position="204"/>
        <end position="224"/>
    </location>
</feature>
<evidence type="ECO:0000313" key="3">
    <source>
        <dbReference type="EMBL" id="MFC2972484.1"/>
    </source>
</evidence>
<dbReference type="InterPro" id="IPR000620">
    <property type="entry name" value="EamA_dom"/>
</dbReference>